<feature type="compositionally biased region" description="Basic and acidic residues" evidence="2">
    <location>
        <begin position="619"/>
        <end position="632"/>
    </location>
</feature>
<evidence type="ECO:0000313" key="4">
    <source>
        <dbReference type="Proteomes" id="UP001472866"/>
    </source>
</evidence>
<sequence>MASRNPSAARRANKMSAVTPGGRAQVVALLRELAEDVPLDGKRLHTLGEWLIEACDATARREAGGEDDEHDWTSLCGLVQEIVARVELGLDRQAIVPSSVPASTTLLDPHHGLAESLAKAYALLRSHAESAWPGRRGHADDHEAALRRLQDLASRICEGSGDATKDDREANLYAKTELGRAIASHLVSLGTSRCEGLAVAKQEALETAIELMYGCVANLAEVLGTLNSGGGGLGFLDFLGSCQDYQRQLHFLNMAYRLHKHSSKKANGSSKDCRQFLDQDFGPFGGGYFSGKYKTHQDMNEAGMRLLNAFNAKHSDHIRSFKVRSVAVASDRASCGDPGKSLGTKKQTLVVFGGSLVTLFVTAGAKDCGDLVELPLSKVRGAELVESRRGACRTYNLYVTAAVNPDRLATSLEPGEETVILLTGAKKDLEGIKGACFSSRAHLEPASPVAHERPSQRQKLSIGTLHDTTGWSPSSEREAEAEVEADNPSDLEKTFIPGRALGVYWDGDDCYYYGKVSECNEGEVLIEYDDGEEEWIVPSERKIVFHGDKQQEKSPTPGGTSSLAEEEASEKPESSNKRRKQAHASQSRSMPKPSHVKSRKPEAPAQKKLGTVTKRPVKRKIDLSPQSDREEYLGSGSKESGHPTDSEDLPSDCNADDSWQPSGYAQAAPQRRREIAAKTHKRKPSVAKVTKRKPAASPKVCPPSPPPALRYNERGQADSIEDSMTPEETVMPKCAPSAKRAKSKTPNRSAQKKKACAKLKDSRTKAKRSNLKRKLPTPSPELSTRSESELTPDDSSSPDFTLSDTNSQQDKSSDEDLRDDMKIDDPGLPGRKNPKSRASDIFGDLDSSLLTGSTGSESDMRALSDLIQTIMTARKEKRGRKKQKMEEAFAAKVQGDSKKLEGFIDGAIEESHQFCQDVYAGITKEFDDIDAKVKRCVVEFNEEMQSLSRGYRKFLDSIGQREREVESFAQMKIKHAKDLTVKARSRAEELMKRTRAKMEELDKKKDSSQQISQLLSALMAEG</sequence>
<organism evidence="3 4">
    <name type="scientific">Chloropicon roscoffensis</name>
    <dbReference type="NCBI Taxonomy" id="1461544"/>
    <lineage>
        <taxon>Eukaryota</taxon>
        <taxon>Viridiplantae</taxon>
        <taxon>Chlorophyta</taxon>
        <taxon>Chloropicophyceae</taxon>
        <taxon>Chloropicales</taxon>
        <taxon>Chloropicaceae</taxon>
        <taxon>Chloropicon</taxon>
    </lineage>
</organism>
<dbReference type="AlphaFoldDB" id="A0AAX4PAB3"/>
<keyword evidence="4" id="KW-1185">Reference proteome</keyword>
<protein>
    <submittedName>
        <fullName evidence="3">Tudor domain-containing protein</fullName>
    </submittedName>
</protein>
<keyword evidence="1" id="KW-0175">Coiled coil</keyword>
<feature type="region of interest" description="Disordered" evidence="2">
    <location>
        <begin position="546"/>
        <end position="858"/>
    </location>
</feature>
<dbReference type="Proteomes" id="UP001472866">
    <property type="component" value="Chromosome 07"/>
</dbReference>
<gene>
    <name evidence="3" type="ORF">HKI87_07g47090</name>
</gene>
<dbReference type="EMBL" id="CP151507">
    <property type="protein sequence ID" value="WZN63164.1"/>
    <property type="molecule type" value="Genomic_DNA"/>
</dbReference>
<evidence type="ECO:0000313" key="3">
    <source>
        <dbReference type="EMBL" id="WZN63164.1"/>
    </source>
</evidence>
<evidence type="ECO:0000256" key="1">
    <source>
        <dbReference type="SAM" id="Coils"/>
    </source>
</evidence>
<accession>A0AAX4PAB3</accession>
<feature type="compositionally biased region" description="Basic and acidic residues" evidence="2">
    <location>
        <begin position="811"/>
        <end position="825"/>
    </location>
</feature>
<proteinExistence type="predicted"/>
<feature type="region of interest" description="Disordered" evidence="2">
    <location>
        <begin position="445"/>
        <end position="491"/>
    </location>
</feature>
<feature type="compositionally biased region" description="Basic residues" evidence="2">
    <location>
        <begin position="678"/>
        <end position="694"/>
    </location>
</feature>
<feature type="compositionally biased region" description="Polar residues" evidence="2">
    <location>
        <begin position="457"/>
        <end position="474"/>
    </location>
</feature>
<evidence type="ECO:0000256" key="2">
    <source>
        <dbReference type="SAM" id="MobiDB-lite"/>
    </source>
</evidence>
<feature type="compositionally biased region" description="Basic residues" evidence="2">
    <location>
        <begin position="739"/>
        <end position="757"/>
    </location>
</feature>
<feature type="compositionally biased region" description="Low complexity" evidence="2">
    <location>
        <begin position="844"/>
        <end position="857"/>
    </location>
</feature>
<feature type="coiled-coil region" evidence="1">
    <location>
        <begin position="984"/>
        <end position="1011"/>
    </location>
</feature>
<dbReference type="Gene3D" id="2.30.30.140">
    <property type="match status" value="1"/>
</dbReference>
<feature type="compositionally biased region" description="Basic residues" evidence="2">
    <location>
        <begin position="765"/>
        <end position="775"/>
    </location>
</feature>
<feature type="compositionally biased region" description="Polar residues" evidence="2">
    <location>
        <begin position="793"/>
        <end position="810"/>
    </location>
</feature>
<reference evidence="3 4" key="1">
    <citation type="submission" date="2024-03" db="EMBL/GenBank/DDBJ databases">
        <title>Complete genome sequence of the green alga Chloropicon roscoffensis RCC1871.</title>
        <authorList>
            <person name="Lemieux C."/>
            <person name="Pombert J.-F."/>
            <person name="Otis C."/>
            <person name="Turmel M."/>
        </authorList>
    </citation>
    <scope>NUCLEOTIDE SEQUENCE [LARGE SCALE GENOMIC DNA]</scope>
    <source>
        <strain evidence="3 4">RCC1871</strain>
    </source>
</reference>
<name>A0AAX4PAB3_9CHLO</name>